<keyword evidence="7" id="KW-0560">Oxidoreductase</keyword>
<proteinExistence type="inferred from homology"/>
<dbReference type="PRINTS" id="PR00463">
    <property type="entry name" value="EP450I"/>
</dbReference>
<dbReference type="OrthoDB" id="1470350at2759"/>
<dbReference type="GO" id="GO:0005506">
    <property type="term" value="F:iron ion binding"/>
    <property type="evidence" value="ECO:0007669"/>
    <property type="project" value="InterPro"/>
</dbReference>
<dbReference type="Gene3D" id="1.10.630.10">
    <property type="entry name" value="Cytochrome P450"/>
    <property type="match status" value="1"/>
</dbReference>
<evidence type="ECO:0000313" key="8">
    <source>
        <dbReference type="EMBL" id="KAF2656421.1"/>
    </source>
</evidence>
<dbReference type="InterPro" id="IPR050121">
    <property type="entry name" value="Cytochrome_P450_monoxygenase"/>
</dbReference>
<dbReference type="GO" id="GO:0020037">
    <property type="term" value="F:heme binding"/>
    <property type="evidence" value="ECO:0007669"/>
    <property type="project" value="InterPro"/>
</dbReference>
<dbReference type="PRINTS" id="PR00385">
    <property type="entry name" value="P450"/>
</dbReference>
<dbReference type="PANTHER" id="PTHR24305">
    <property type="entry name" value="CYTOCHROME P450"/>
    <property type="match status" value="1"/>
</dbReference>
<comment type="cofactor">
    <cofactor evidence="1 6">
        <name>heme</name>
        <dbReference type="ChEBI" id="CHEBI:30413"/>
    </cofactor>
</comment>
<dbReference type="GO" id="GO:0016705">
    <property type="term" value="F:oxidoreductase activity, acting on paired donors, with incorporation or reduction of molecular oxygen"/>
    <property type="evidence" value="ECO:0007669"/>
    <property type="project" value="InterPro"/>
</dbReference>
<dbReference type="InterPro" id="IPR017972">
    <property type="entry name" value="Cyt_P450_CS"/>
</dbReference>
<keyword evidence="7" id="KW-0503">Monooxygenase</keyword>
<accession>A0A6A6TB04</accession>
<dbReference type="GO" id="GO:0004497">
    <property type="term" value="F:monooxygenase activity"/>
    <property type="evidence" value="ECO:0007669"/>
    <property type="project" value="UniProtKB-KW"/>
</dbReference>
<evidence type="ECO:0000256" key="3">
    <source>
        <dbReference type="ARBA" id="ARBA00022617"/>
    </source>
</evidence>
<evidence type="ECO:0000256" key="1">
    <source>
        <dbReference type="ARBA" id="ARBA00001971"/>
    </source>
</evidence>
<dbReference type="InterPro" id="IPR002401">
    <property type="entry name" value="Cyt_P450_E_grp-I"/>
</dbReference>
<feature type="binding site" description="axial binding residue" evidence="6">
    <location>
        <position position="436"/>
    </location>
    <ligand>
        <name>heme</name>
        <dbReference type="ChEBI" id="CHEBI:30413"/>
    </ligand>
    <ligandPart>
        <name>Fe</name>
        <dbReference type="ChEBI" id="CHEBI:18248"/>
    </ligandPart>
</feature>
<dbReference type="EMBL" id="MU004336">
    <property type="protein sequence ID" value="KAF2656421.1"/>
    <property type="molecule type" value="Genomic_DNA"/>
</dbReference>
<dbReference type="CDD" id="cd11058">
    <property type="entry name" value="CYP60B-like"/>
    <property type="match status" value="1"/>
</dbReference>
<organism evidence="8 9">
    <name type="scientific">Lophiostoma macrostomum CBS 122681</name>
    <dbReference type="NCBI Taxonomy" id="1314788"/>
    <lineage>
        <taxon>Eukaryota</taxon>
        <taxon>Fungi</taxon>
        <taxon>Dikarya</taxon>
        <taxon>Ascomycota</taxon>
        <taxon>Pezizomycotina</taxon>
        <taxon>Dothideomycetes</taxon>
        <taxon>Pleosporomycetidae</taxon>
        <taxon>Pleosporales</taxon>
        <taxon>Lophiostomataceae</taxon>
        <taxon>Lophiostoma</taxon>
    </lineage>
</organism>
<keyword evidence="4 6" id="KW-0479">Metal-binding</keyword>
<sequence>MISVVNDVDSPPKSVACLVGLIVYRRFFHQLAKFPGPFLNAVSPIPAGLSLLRGRFAFENKIHHERSGSVFRLGPNELTFNTAQAYQDIYGFKPGHQNMLKSPIHTGPVQVGATTTVQYAREDAEHGRQRRALSHSFSSQALMEQESIIQAYMTQFVANFRRLAKEGKTFNIGDWFCYFTFDTMGDLSFGESFGCLERGEYHEWVEYLFHTIKDGALIQGTRRIAGTGTWFQKFLQNSFQGMGNALSYHLIHTREKVERYATNIEHRDFIWYILRQAEKFDLKHDEIIANSGLFIIAGSETTATALSGLIARLIWNPQCYAKLTHEIRSTFANEEAITFNAIVELPYLNACIEEALRVHPPVPAGPPRVVPAGGDFIDGQWVPGGVTVSVGAWASAHNPLHFRDPDVFIPERWIDPSYNSDVKKAMQPFSLGPRNCIGKNLAYMEMRIVLARMLWNFDIQSVDGAPLWDPEGEMKYKQAFMVWEKSVIMVKVRDLKA</sequence>
<dbReference type="SUPFAM" id="SSF48264">
    <property type="entry name" value="Cytochrome P450"/>
    <property type="match status" value="1"/>
</dbReference>
<dbReference type="PANTHER" id="PTHR24305:SF210">
    <property type="entry name" value="CYTOCHROME P450 MONOOXYGENASE ASQL-RELATED"/>
    <property type="match status" value="1"/>
</dbReference>
<protein>
    <submittedName>
        <fullName evidence="8">Averantin oxidoreductase</fullName>
    </submittedName>
</protein>
<reference evidence="8" key="1">
    <citation type="journal article" date="2020" name="Stud. Mycol.">
        <title>101 Dothideomycetes genomes: a test case for predicting lifestyles and emergence of pathogens.</title>
        <authorList>
            <person name="Haridas S."/>
            <person name="Albert R."/>
            <person name="Binder M."/>
            <person name="Bloem J."/>
            <person name="Labutti K."/>
            <person name="Salamov A."/>
            <person name="Andreopoulos B."/>
            <person name="Baker S."/>
            <person name="Barry K."/>
            <person name="Bills G."/>
            <person name="Bluhm B."/>
            <person name="Cannon C."/>
            <person name="Castanera R."/>
            <person name="Culley D."/>
            <person name="Daum C."/>
            <person name="Ezra D."/>
            <person name="Gonzalez J."/>
            <person name="Henrissat B."/>
            <person name="Kuo A."/>
            <person name="Liang C."/>
            <person name="Lipzen A."/>
            <person name="Lutzoni F."/>
            <person name="Magnuson J."/>
            <person name="Mondo S."/>
            <person name="Nolan M."/>
            <person name="Ohm R."/>
            <person name="Pangilinan J."/>
            <person name="Park H.-J."/>
            <person name="Ramirez L."/>
            <person name="Alfaro M."/>
            <person name="Sun H."/>
            <person name="Tritt A."/>
            <person name="Yoshinaga Y."/>
            <person name="Zwiers L.-H."/>
            <person name="Turgeon B."/>
            <person name="Goodwin S."/>
            <person name="Spatafora J."/>
            <person name="Crous P."/>
            <person name="Grigoriev I."/>
        </authorList>
    </citation>
    <scope>NUCLEOTIDE SEQUENCE</scope>
    <source>
        <strain evidence="8">CBS 122681</strain>
    </source>
</reference>
<comment type="similarity">
    <text evidence="2 7">Belongs to the cytochrome P450 family.</text>
</comment>
<keyword evidence="3 6" id="KW-0349">Heme</keyword>
<keyword evidence="9" id="KW-1185">Reference proteome</keyword>
<dbReference type="Proteomes" id="UP000799324">
    <property type="component" value="Unassembled WGS sequence"/>
</dbReference>
<evidence type="ECO:0000256" key="2">
    <source>
        <dbReference type="ARBA" id="ARBA00010617"/>
    </source>
</evidence>
<name>A0A6A6TB04_9PLEO</name>
<dbReference type="PROSITE" id="PS00086">
    <property type="entry name" value="CYTOCHROME_P450"/>
    <property type="match status" value="1"/>
</dbReference>
<evidence type="ECO:0000313" key="9">
    <source>
        <dbReference type="Proteomes" id="UP000799324"/>
    </source>
</evidence>
<keyword evidence="5 6" id="KW-0408">Iron</keyword>
<evidence type="ECO:0000256" key="5">
    <source>
        <dbReference type="ARBA" id="ARBA00023004"/>
    </source>
</evidence>
<evidence type="ECO:0000256" key="4">
    <source>
        <dbReference type="ARBA" id="ARBA00022723"/>
    </source>
</evidence>
<evidence type="ECO:0000256" key="7">
    <source>
        <dbReference type="RuleBase" id="RU000461"/>
    </source>
</evidence>
<evidence type="ECO:0000256" key="6">
    <source>
        <dbReference type="PIRSR" id="PIRSR602401-1"/>
    </source>
</evidence>
<dbReference type="Pfam" id="PF00067">
    <property type="entry name" value="p450"/>
    <property type="match status" value="1"/>
</dbReference>
<gene>
    <name evidence="8" type="ORF">K491DRAFT_596849</name>
</gene>
<dbReference type="InterPro" id="IPR001128">
    <property type="entry name" value="Cyt_P450"/>
</dbReference>
<dbReference type="AlphaFoldDB" id="A0A6A6TB04"/>
<dbReference type="InterPro" id="IPR036396">
    <property type="entry name" value="Cyt_P450_sf"/>
</dbReference>